<reference evidence="7 9" key="1">
    <citation type="submission" date="2015-09" db="EMBL/GenBank/DDBJ databases">
        <authorList>
            <person name="Rodrigo-Torres L."/>
            <person name="Arahal D.R."/>
        </authorList>
    </citation>
    <scope>NUCLEOTIDE SEQUENCE [LARGE SCALE GENOMIC DNA]</scope>
    <source>
        <strain evidence="7 9">CECT 5118</strain>
    </source>
</reference>
<feature type="transmembrane region" description="Helical" evidence="6">
    <location>
        <begin position="147"/>
        <end position="167"/>
    </location>
</feature>
<dbReference type="EMBL" id="CYSB01000009">
    <property type="protein sequence ID" value="CUH63849.1"/>
    <property type="molecule type" value="Genomic_DNA"/>
</dbReference>
<accession>A0A0P1F7H0</accession>
<keyword evidence="4 6" id="KW-1133">Transmembrane helix</keyword>
<feature type="transmembrane region" description="Helical" evidence="6">
    <location>
        <begin position="72"/>
        <end position="93"/>
    </location>
</feature>
<proteinExistence type="predicted"/>
<dbReference type="Pfam" id="PF01810">
    <property type="entry name" value="LysE"/>
    <property type="match status" value="1"/>
</dbReference>
<dbReference type="PANTHER" id="PTHR30086:SF20">
    <property type="entry name" value="ARGININE EXPORTER PROTEIN ARGO-RELATED"/>
    <property type="match status" value="1"/>
</dbReference>
<dbReference type="InterPro" id="IPR001123">
    <property type="entry name" value="LeuE-type"/>
</dbReference>
<keyword evidence="5 6" id="KW-0472">Membrane</keyword>
<protein>
    <submittedName>
        <fullName evidence="8">Cysteine/O-acetylserine efflux protein</fullName>
    </submittedName>
</protein>
<dbReference type="GO" id="GO:0015171">
    <property type="term" value="F:amino acid transmembrane transporter activity"/>
    <property type="evidence" value="ECO:0007669"/>
    <property type="project" value="TreeGrafter"/>
</dbReference>
<evidence type="ECO:0000256" key="3">
    <source>
        <dbReference type="ARBA" id="ARBA00022692"/>
    </source>
</evidence>
<dbReference type="GO" id="GO:0005886">
    <property type="term" value="C:plasma membrane"/>
    <property type="evidence" value="ECO:0007669"/>
    <property type="project" value="UniProtKB-SubCell"/>
</dbReference>
<dbReference type="OrthoDB" id="9812084at2"/>
<organism evidence="8 10">
    <name type="scientific">Thalassovita autumnalis</name>
    <dbReference type="NCBI Taxonomy" id="2072972"/>
    <lineage>
        <taxon>Bacteria</taxon>
        <taxon>Pseudomonadati</taxon>
        <taxon>Pseudomonadota</taxon>
        <taxon>Alphaproteobacteria</taxon>
        <taxon>Rhodobacterales</taxon>
        <taxon>Roseobacteraceae</taxon>
        <taxon>Thalassovita</taxon>
    </lineage>
</organism>
<dbReference type="AlphaFoldDB" id="A0A0P1F7H0"/>
<dbReference type="Proteomes" id="UP000051086">
    <property type="component" value="Unassembled WGS sequence"/>
</dbReference>
<evidence type="ECO:0000256" key="1">
    <source>
        <dbReference type="ARBA" id="ARBA00004651"/>
    </source>
</evidence>
<evidence type="ECO:0000256" key="6">
    <source>
        <dbReference type="SAM" id="Phobius"/>
    </source>
</evidence>
<name>A0A0P1F7H0_9RHOB</name>
<dbReference type="EMBL" id="CYSC01000034">
    <property type="protein sequence ID" value="CUH72710.1"/>
    <property type="molecule type" value="Genomic_DNA"/>
</dbReference>
<evidence type="ECO:0000313" key="10">
    <source>
        <dbReference type="Proteomes" id="UP000051887"/>
    </source>
</evidence>
<evidence type="ECO:0000256" key="5">
    <source>
        <dbReference type="ARBA" id="ARBA00023136"/>
    </source>
</evidence>
<keyword evidence="3 6" id="KW-0812">Transmembrane</keyword>
<gene>
    <name evidence="8" type="primary">eamB_1</name>
    <name evidence="7" type="ORF">TL5118_00639</name>
    <name evidence="8" type="ORF">TL5120_02507</name>
</gene>
<dbReference type="PANTHER" id="PTHR30086">
    <property type="entry name" value="ARGININE EXPORTER PROTEIN ARGO"/>
    <property type="match status" value="1"/>
</dbReference>
<evidence type="ECO:0000256" key="4">
    <source>
        <dbReference type="ARBA" id="ARBA00022989"/>
    </source>
</evidence>
<dbReference type="RefSeq" id="WP_058243889.1">
    <property type="nucleotide sequence ID" value="NZ_CYSB01000009.1"/>
</dbReference>
<keyword evidence="9" id="KW-1185">Reference proteome</keyword>
<evidence type="ECO:0000313" key="8">
    <source>
        <dbReference type="EMBL" id="CUH72710.1"/>
    </source>
</evidence>
<reference evidence="8 10" key="2">
    <citation type="submission" date="2015-09" db="EMBL/GenBank/DDBJ databases">
        <authorList>
            <consortium name="Swine Surveillance"/>
        </authorList>
    </citation>
    <scope>NUCLEOTIDE SEQUENCE [LARGE SCALE GENOMIC DNA]</scope>
    <source>
        <strain evidence="8 10">5120</strain>
    </source>
</reference>
<feature type="transmembrane region" description="Helical" evidence="6">
    <location>
        <begin position="179"/>
        <end position="201"/>
    </location>
</feature>
<evidence type="ECO:0000313" key="9">
    <source>
        <dbReference type="Proteomes" id="UP000051086"/>
    </source>
</evidence>
<keyword evidence="2" id="KW-1003">Cell membrane</keyword>
<comment type="subcellular location">
    <subcellularLocation>
        <location evidence="1">Cell membrane</location>
        <topology evidence="1">Multi-pass membrane protein</topology>
    </subcellularLocation>
</comment>
<evidence type="ECO:0000313" key="7">
    <source>
        <dbReference type="EMBL" id="CUH63849.1"/>
    </source>
</evidence>
<dbReference type="GO" id="GO:0033228">
    <property type="term" value="P:cysteine export across plasma membrane"/>
    <property type="evidence" value="ECO:0007669"/>
    <property type="project" value="TreeGrafter"/>
</dbReference>
<feature type="transmembrane region" description="Helical" evidence="6">
    <location>
        <begin position="44"/>
        <end position="65"/>
    </location>
</feature>
<evidence type="ECO:0000256" key="2">
    <source>
        <dbReference type="ARBA" id="ARBA00022475"/>
    </source>
</evidence>
<sequence length="207" mass="21843">MPALTIPFLPMALFAASLSLAPGPVNLIILSTALNHGVSAPLRFITGATVGFTALLILTGLGLSATQALPDGAVDVISCLGALVILYFGYGLLRAEGTLDTRQIPVPGFWQGAALQWMNPKAWIACLSGVALFNLQGKTLELMQFSALYFIVCFCGIGAWAVLGHNLTRLLNTARRRRVLNIGLGLCLMVLALSLSAPALLRLIGLD</sequence>
<dbReference type="Proteomes" id="UP000051887">
    <property type="component" value="Unassembled WGS sequence"/>
</dbReference>